<gene>
    <name evidence="1" type="ORF">Pcinc_022470</name>
</gene>
<dbReference type="Gene3D" id="3.90.190.10">
    <property type="entry name" value="Protein tyrosine phosphatase superfamily"/>
    <property type="match status" value="1"/>
</dbReference>
<accession>A0AAE1KH29</accession>
<proteinExistence type="predicted"/>
<organism evidence="1 2">
    <name type="scientific">Petrolisthes cinctipes</name>
    <name type="common">Flat porcelain crab</name>
    <dbReference type="NCBI Taxonomy" id="88211"/>
    <lineage>
        <taxon>Eukaryota</taxon>
        <taxon>Metazoa</taxon>
        <taxon>Ecdysozoa</taxon>
        <taxon>Arthropoda</taxon>
        <taxon>Crustacea</taxon>
        <taxon>Multicrustacea</taxon>
        <taxon>Malacostraca</taxon>
        <taxon>Eumalacostraca</taxon>
        <taxon>Eucarida</taxon>
        <taxon>Decapoda</taxon>
        <taxon>Pleocyemata</taxon>
        <taxon>Anomura</taxon>
        <taxon>Galatheoidea</taxon>
        <taxon>Porcellanidae</taxon>
        <taxon>Petrolisthes</taxon>
    </lineage>
</organism>
<comment type="caution">
    <text evidence="1">The sequence shown here is derived from an EMBL/GenBank/DDBJ whole genome shotgun (WGS) entry which is preliminary data.</text>
</comment>
<feature type="non-terminal residue" evidence="1">
    <location>
        <position position="41"/>
    </location>
</feature>
<reference evidence="1" key="1">
    <citation type="submission" date="2023-10" db="EMBL/GenBank/DDBJ databases">
        <title>Genome assemblies of two species of porcelain crab, Petrolisthes cinctipes and Petrolisthes manimaculis (Anomura: Porcellanidae).</title>
        <authorList>
            <person name="Angst P."/>
        </authorList>
    </citation>
    <scope>NUCLEOTIDE SEQUENCE</scope>
    <source>
        <strain evidence="1">PB745_01</strain>
        <tissue evidence="1">Gill</tissue>
    </source>
</reference>
<dbReference type="Proteomes" id="UP001286313">
    <property type="component" value="Unassembled WGS sequence"/>
</dbReference>
<dbReference type="EMBL" id="JAWQEG010002372">
    <property type="protein sequence ID" value="KAK3872453.1"/>
    <property type="molecule type" value="Genomic_DNA"/>
</dbReference>
<sequence>MEARNKNYGKNSIPDRWEIYTDMGRQIPGTRFISFKVPLRE</sequence>
<keyword evidence="2" id="KW-1185">Reference proteome</keyword>
<name>A0AAE1KH29_PETCI</name>
<dbReference type="InterPro" id="IPR029021">
    <property type="entry name" value="Prot-tyrosine_phosphatase-like"/>
</dbReference>
<evidence type="ECO:0000313" key="2">
    <source>
        <dbReference type="Proteomes" id="UP001286313"/>
    </source>
</evidence>
<protein>
    <submittedName>
        <fullName evidence="1">Uncharacterized protein</fullName>
    </submittedName>
</protein>
<dbReference type="AlphaFoldDB" id="A0AAE1KH29"/>
<evidence type="ECO:0000313" key="1">
    <source>
        <dbReference type="EMBL" id="KAK3872453.1"/>
    </source>
</evidence>